<protein>
    <submittedName>
        <fullName evidence="1">Uncharacterized protein</fullName>
    </submittedName>
</protein>
<dbReference type="AlphaFoldDB" id="A0A4R5MIP1"/>
<reference evidence="1 2" key="1">
    <citation type="submission" date="2019-02" db="EMBL/GenBank/DDBJ databases">
        <title>Pedobacter sp. nov., a novel speices isolated from soil of pinguins habitat in Antarcitica.</title>
        <authorList>
            <person name="He R.-H."/>
        </authorList>
    </citation>
    <scope>NUCLEOTIDE SEQUENCE [LARGE SCALE GENOMIC DNA]</scope>
    <source>
        <strain evidence="1 2">E01020</strain>
    </source>
</reference>
<proteinExistence type="predicted"/>
<dbReference type="Proteomes" id="UP000295668">
    <property type="component" value="Unassembled WGS sequence"/>
</dbReference>
<organism evidence="1 2">
    <name type="scientific">Pedobacter changchengzhani</name>
    <dbReference type="NCBI Taxonomy" id="2529274"/>
    <lineage>
        <taxon>Bacteria</taxon>
        <taxon>Pseudomonadati</taxon>
        <taxon>Bacteroidota</taxon>
        <taxon>Sphingobacteriia</taxon>
        <taxon>Sphingobacteriales</taxon>
        <taxon>Sphingobacteriaceae</taxon>
        <taxon>Pedobacter</taxon>
    </lineage>
</organism>
<dbReference type="RefSeq" id="WP_133263318.1">
    <property type="nucleotide sequence ID" value="NZ_SJCY01000010.1"/>
</dbReference>
<sequence length="81" mass="9711">MKARVNLTIEEDLLVEAKKHAAKIGTSVSELVESYFKKITEPKKQHVKLFEMVNRLEKPNIPEDFDFKKEYYRDRTDKYDF</sequence>
<gene>
    <name evidence="1" type="ORF">EZJ43_13900</name>
</gene>
<name>A0A4R5MIP1_9SPHI</name>
<evidence type="ECO:0000313" key="1">
    <source>
        <dbReference type="EMBL" id="TDG35388.1"/>
    </source>
</evidence>
<comment type="caution">
    <text evidence="1">The sequence shown here is derived from an EMBL/GenBank/DDBJ whole genome shotgun (WGS) entry which is preliminary data.</text>
</comment>
<dbReference type="OrthoDB" id="678344at2"/>
<dbReference type="InterPro" id="IPR045944">
    <property type="entry name" value="DUF6364"/>
</dbReference>
<keyword evidence="2" id="KW-1185">Reference proteome</keyword>
<evidence type="ECO:0000313" key="2">
    <source>
        <dbReference type="Proteomes" id="UP000295668"/>
    </source>
</evidence>
<dbReference type="Pfam" id="PF19891">
    <property type="entry name" value="DUF6364"/>
    <property type="match status" value="1"/>
</dbReference>
<dbReference type="EMBL" id="SJCY01000010">
    <property type="protein sequence ID" value="TDG35388.1"/>
    <property type="molecule type" value="Genomic_DNA"/>
</dbReference>
<accession>A0A4R5MIP1</accession>